<dbReference type="KEGG" id="tped:TPE_2807"/>
<keyword evidence="3" id="KW-1185">Reference proteome</keyword>
<proteinExistence type="predicted"/>
<evidence type="ECO:0000313" key="3">
    <source>
        <dbReference type="Proteomes" id="UP000015620"/>
    </source>
</evidence>
<name>S6A9B4_9SPIR</name>
<keyword evidence="1" id="KW-1133">Transmembrane helix</keyword>
<evidence type="ECO:0000313" key="2">
    <source>
        <dbReference type="EMBL" id="AGT45279.1"/>
    </source>
</evidence>
<dbReference type="AlphaFoldDB" id="S6A9B4"/>
<evidence type="ECO:0000256" key="1">
    <source>
        <dbReference type="SAM" id="Phobius"/>
    </source>
</evidence>
<sequence length="57" mass="7100">MEKKLLPTDLSKTITEKYYTQKRQNKQGFFYLIFSVKFFLLKIIQSRPFYVFFHKRD</sequence>
<dbReference type="EMBL" id="CP004120">
    <property type="protein sequence ID" value="AGT45279.1"/>
    <property type="molecule type" value="Genomic_DNA"/>
</dbReference>
<dbReference type="STRING" id="1291379.TPE_2807"/>
<dbReference type="Proteomes" id="UP000015620">
    <property type="component" value="Chromosome"/>
</dbReference>
<keyword evidence="1" id="KW-0472">Membrane</keyword>
<gene>
    <name evidence="2" type="ORF">TPE_2807</name>
</gene>
<organism evidence="2 3">
    <name type="scientific">Treponema pedis str. T A4</name>
    <dbReference type="NCBI Taxonomy" id="1291379"/>
    <lineage>
        <taxon>Bacteria</taxon>
        <taxon>Pseudomonadati</taxon>
        <taxon>Spirochaetota</taxon>
        <taxon>Spirochaetia</taxon>
        <taxon>Spirochaetales</taxon>
        <taxon>Treponemataceae</taxon>
        <taxon>Treponema</taxon>
    </lineage>
</organism>
<keyword evidence="1" id="KW-0812">Transmembrane</keyword>
<protein>
    <submittedName>
        <fullName evidence="2">Uncharacterized protein</fullName>
    </submittedName>
</protein>
<dbReference type="HOGENOM" id="CLU_2995354_0_0_12"/>
<dbReference type="PATRIC" id="fig|1291379.3.peg.2779"/>
<feature type="transmembrane region" description="Helical" evidence="1">
    <location>
        <begin position="28"/>
        <end position="45"/>
    </location>
</feature>
<accession>S6A9B4</accession>
<reference evidence="2 3" key="1">
    <citation type="journal article" date="2013" name="PLoS ONE">
        <title>Genome-Wide Relatedness of Treponema pedis, from Gingiva and Necrotic Skin Lesions of Pigs, with the Human Oral Pathogen Treponema denticola.</title>
        <authorList>
            <person name="Svartstrom O."/>
            <person name="Mushtaq M."/>
            <person name="Pringle M."/>
            <person name="Segerman B."/>
        </authorList>
    </citation>
    <scope>NUCLEOTIDE SEQUENCE [LARGE SCALE GENOMIC DNA]</scope>
    <source>
        <strain evidence="2">T A4</strain>
    </source>
</reference>